<evidence type="ECO:0000313" key="11">
    <source>
        <dbReference type="EMBL" id="MBO8482812.1"/>
    </source>
</evidence>
<comment type="catalytic activity">
    <reaction evidence="1">
        <text>inosine + phosphate = alpha-D-ribose 1-phosphate + hypoxanthine</text>
        <dbReference type="Rhea" id="RHEA:27646"/>
        <dbReference type="ChEBI" id="CHEBI:17368"/>
        <dbReference type="ChEBI" id="CHEBI:17596"/>
        <dbReference type="ChEBI" id="CHEBI:43474"/>
        <dbReference type="ChEBI" id="CHEBI:57720"/>
        <dbReference type="EC" id="2.4.2.1"/>
    </reaction>
    <physiologicalReaction direction="left-to-right" evidence="1">
        <dbReference type="Rhea" id="RHEA:27647"/>
    </physiologicalReaction>
</comment>
<dbReference type="AlphaFoldDB" id="A0A940IGV6"/>
<dbReference type="PANTHER" id="PTHR30616">
    <property type="entry name" value="UNCHARACTERIZED PROTEIN YFIH"/>
    <property type="match status" value="1"/>
</dbReference>
<reference evidence="11" key="1">
    <citation type="submission" date="2020-10" db="EMBL/GenBank/DDBJ databases">
        <authorList>
            <person name="Gilroy R."/>
        </authorList>
    </citation>
    <scope>NUCLEOTIDE SEQUENCE</scope>
    <source>
        <strain evidence="11">G3-8215</strain>
    </source>
</reference>
<evidence type="ECO:0000256" key="6">
    <source>
        <dbReference type="ARBA" id="ARBA00022833"/>
    </source>
</evidence>
<comment type="catalytic activity">
    <reaction evidence="7">
        <text>adenosine + H2O + H(+) = inosine + NH4(+)</text>
        <dbReference type="Rhea" id="RHEA:24408"/>
        <dbReference type="ChEBI" id="CHEBI:15377"/>
        <dbReference type="ChEBI" id="CHEBI:15378"/>
        <dbReference type="ChEBI" id="CHEBI:16335"/>
        <dbReference type="ChEBI" id="CHEBI:17596"/>
        <dbReference type="ChEBI" id="CHEBI:28938"/>
        <dbReference type="EC" id="3.5.4.4"/>
    </reaction>
    <physiologicalReaction direction="left-to-right" evidence="7">
        <dbReference type="Rhea" id="RHEA:24409"/>
    </physiologicalReaction>
</comment>
<organism evidence="11 12">
    <name type="scientific">Candidatus Cryptobacteroides avicola</name>
    <dbReference type="NCBI Taxonomy" id="2840757"/>
    <lineage>
        <taxon>Bacteria</taxon>
        <taxon>Pseudomonadati</taxon>
        <taxon>Bacteroidota</taxon>
        <taxon>Bacteroidia</taxon>
        <taxon>Bacteroidales</taxon>
        <taxon>Candidatus Cryptobacteroides</taxon>
    </lineage>
</organism>
<evidence type="ECO:0000256" key="10">
    <source>
        <dbReference type="RuleBase" id="RU361274"/>
    </source>
</evidence>
<sequence length="232" mass="25418">MERIDNESLLEYSMGEGVWAFSTRRCSQMPCNVLTAKQVHGCKVAVIDEMPTPGLELDGYDAIVTGVRGLAIGVRTADCVPVLMYDSLKGVIAAVHSGWRGTVQRICQKTIFTMRMRFGSSPADIVAVLGPSIGRDSYQVGEEVVGILKEQGFPLNEIWYFASGDASQDRSLGHHIDIKAANRFLLEESGIPSRSIYDCGIDTFTAPAFFSARRETIMTGRTVSSIMLLNNK</sequence>
<evidence type="ECO:0000256" key="9">
    <source>
        <dbReference type="ARBA" id="ARBA00049893"/>
    </source>
</evidence>
<dbReference type="NCBIfam" id="TIGR00726">
    <property type="entry name" value="peptidoglycan editing factor PgeF"/>
    <property type="match status" value="1"/>
</dbReference>
<accession>A0A940IGV6</accession>
<dbReference type="GO" id="GO:0016787">
    <property type="term" value="F:hydrolase activity"/>
    <property type="evidence" value="ECO:0007669"/>
    <property type="project" value="UniProtKB-KW"/>
</dbReference>
<reference evidence="11" key="2">
    <citation type="journal article" date="2021" name="PeerJ">
        <title>Extensive microbial diversity within the chicken gut microbiome revealed by metagenomics and culture.</title>
        <authorList>
            <person name="Gilroy R."/>
            <person name="Ravi A."/>
            <person name="Getino M."/>
            <person name="Pursley I."/>
            <person name="Horton D.L."/>
            <person name="Alikhan N.F."/>
            <person name="Baker D."/>
            <person name="Gharbi K."/>
            <person name="Hall N."/>
            <person name="Watson M."/>
            <person name="Adriaenssens E.M."/>
            <person name="Foster-Nyarko E."/>
            <person name="Jarju S."/>
            <person name="Secka A."/>
            <person name="Antonio M."/>
            <person name="Oren A."/>
            <person name="Chaudhuri R.R."/>
            <person name="La Ragione R."/>
            <person name="Hildebrand F."/>
            <person name="Pallen M.J."/>
        </authorList>
    </citation>
    <scope>NUCLEOTIDE SEQUENCE</scope>
    <source>
        <strain evidence="11">G3-8215</strain>
    </source>
</reference>
<comment type="caution">
    <text evidence="11">The sequence shown here is derived from an EMBL/GenBank/DDBJ whole genome shotgun (WGS) entry which is preliminary data.</text>
</comment>
<evidence type="ECO:0000256" key="1">
    <source>
        <dbReference type="ARBA" id="ARBA00000553"/>
    </source>
</evidence>
<dbReference type="Pfam" id="PF02578">
    <property type="entry name" value="Cu-oxidase_4"/>
    <property type="match status" value="1"/>
</dbReference>
<dbReference type="GO" id="GO:0005507">
    <property type="term" value="F:copper ion binding"/>
    <property type="evidence" value="ECO:0007669"/>
    <property type="project" value="TreeGrafter"/>
</dbReference>
<comment type="catalytic activity">
    <reaction evidence="9">
        <text>S-methyl-5'-thioadenosine + phosphate = 5-(methylsulfanyl)-alpha-D-ribose 1-phosphate + adenine</text>
        <dbReference type="Rhea" id="RHEA:11852"/>
        <dbReference type="ChEBI" id="CHEBI:16708"/>
        <dbReference type="ChEBI" id="CHEBI:17509"/>
        <dbReference type="ChEBI" id="CHEBI:43474"/>
        <dbReference type="ChEBI" id="CHEBI:58533"/>
        <dbReference type="EC" id="2.4.2.28"/>
    </reaction>
    <physiologicalReaction direction="left-to-right" evidence="9">
        <dbReference type="Rhea" id="RHEA:11853"/>
    </physiologicalReaction>
</comment>
<gene>
    <name evidence="11" type="primary">pgeF</name>
    <name evidence="11" type="ORF">IAB75_01650</name>
</gene>
<dbReference type="EMBL" id="JADILV010000011">
    <property type="protein sequence ID" value="MBO8482812.1"/>
    <property type="molecule type" value="Genomic_DNA"/>
</dbReference>
<dbReference type="GO" id="GO:0017061">
    <property type="term" value="F:S-methyl-5-thioadenosine phosphorylase activity"/>
    <property type="evidence" value="ECO:0007669"/>
    <property type="project" value="UniProtKB-EC"/>
</dbReference>
<evidence type="ECO:0000313" key="12">
    <source>
        <dbReference type="Proteomes" id="UP000725002"/>
    </source>
</evidence>
<name>A0A940IGV6_9BACT</name>
<keyword evidence="5" id="KW-0378">Hydrolase</keyword>
<dbReference type="Proteomes" id="UP000725002">
    <property type="component" value="Unassembled WGS sequence"/>
</dbReference>
<evidence type="ECO:0000256" key="7">
    <source>
        <dbReference type="ARBA" id="ARBA00047989"/>
    </source>
</evidence>
<dbReference type="PANTHER" id="PTHR30616:SF2">
    <property type="entry name" value="PURINE NUCLEOSIDE PHOSPHORYLASE LACC1"/>
    <property type="match status" value="1"/>
</dbReference>
<dbReference type="CDD" id="cd16833">
    <property type="entry name" value="YfiH"/>
    <property type="match status" value="1"/>
</dbReference>
<evidence type="ECO:0000256" key="3">
    <source>
        <dbReference type="ARBA" id="ARBA00022679"/>
    </source>
</evidence>
<protein>
    <recommendedName>
        <fullName evidence="10">Purine nucleoside phosphorylase</fullName>
    </recommendedName>
</protein>
<keyword evidence="3" id="KW-0808">Transferase</keyword>
<evidence type="ECO:0000256" key="2">
    <source>
        <dbReference type="ARBA" id="ARBA00007353"/>
    </source>
</evidence>
<keyword evidence="4" id="KW-0479">Metal-binding</keyword>
<dbReference type="SUPFAM" id="SSF64438">
    <property type="entry name" value="CNF1/YfiH-like putative cysteine hydrolases"/>
    <property type="match status" value="1"/>
</dbReference>
<evidence type="ECO:0000256" key="4">
    <source>
        <dbReference type="ARBA" id="ARBA00022723"/>
    </source>
</evidence>
<comment type="catalytic activity">
    <reaction evidence="8">
        <text>adenosine + phosphate = alpha-D-ribose 1-phosphate + adenine</text>
        <dbReference type="Rhea" id="RHEA:27642"/>
        <dbReference type="ChEBI" id="CHEBI:16335"/>
        <dbReference type="ChEBI" id="CHEBI:16708"/>
        <dbReference type="ChEBI" id="CHEBI:43474"/>
        <dbReference type="ChEBI" id="CHEBI:57720"/>
        <dbReference type="EC" id="2.4.2.1"/>
    </reaction>
    <physiologicalReaction direction="left-to-right" evidence="8">
        <dbReference type="Rhea" id="RHEA:27643"/>
    </physiologicalReaction>
</comment>
<dbReference type="InterPro" id="IPR038371">
    <property type="entry name" value="Cu_polyphenol_OxRdtase_sf"/>
</dbReference>
<dbReference type="InterPro" id="IPR003730">
    <property type="entry name" value="Cu_polyphenol_OxRdtase"/>
</dbReference>
<dbReference type="Gene3D" id="3.60.140.10">
    <property type="entry name" value="CNF1/YfiH-like putative cysteine hydrolases"/>
    <property type="match status" value="1"/>
</dbReference>
<keyword evidence="6" id="KW-0862">Zinc</keyword>
<dbReference type="InterPro" id="IPR011324">
    <property type="entry name" value="Cytotoxic_necrot_fac-like_cat"/>
</dbReference>
<evidence type="ECO:0000256" key="5">
    <source>
        <dbReference type="ARBA" id="ARBA00022801"/>
    </source>
</evidence>
<evidence type="ECO:0000256" key="8">
    <source>
        <dbReference type="ARBA" id="ARBA00048968"/>
    </source>
</evidence>
<comment type="similarity">
    <text evidence="2 10">Belongs to the purine nucleoside phosphorylase YfiH/LACC1 family.</text>
</comment>
<proteinExistence type="inferred from homology"/>